<comment type="similarity">
    <text evidence="1">Belongs to the arrestin family.</text>
</comment>
<dbReference type="Pfam" id="PF00339">
    <property type="entry name" value="Arrestin_N"/>
    <property type="match status" value="1"/>
</dbReference>
<feature type="domain" description="Arrestin-like N-terminal" evidence="2">
    <location>
        <begin position="5"/>
        <end position="114"/>
    </location>
</feature>
<dbReference type="PANTHER" id="PTHR11188">
    <property type="entry name" value="ARRESTIN DOMAIN CONTAINING PROTEIN"/>
    <property type="match status" value="1"/>
</dbReference>
<keyword evidence="4" id="KW-1185">Reference proteome</keyword>
<dbReference type="InterPro" id="IPR014752">
    <property type="entry name" value="Arrestin-like_C"/>
</dbReference>
<gene>
    <name evidence="3" type="ORF">DdX_20226</name>
</gene>
<evidence type="ECO:0000313" key="4">
    <source>
        <dbReference type="Proteomes" id="UP001201812"/>
    </source>
</evidence>
<dbReference type="GO" id="GO:0015031">
    <property type="term" value="P:protein transport"/>
    <property type="evidence" value="ECO:0007669"/>
    <property type="project" value="TreeGrafter"/>
</dbReference>
<dbReference type="GO" id="GO:0005737">
    <property type="term" value="C:cytoplasm"/>
    <property type="evidence" value="ECO:0007669"/>
    <property type="project" value="TreeGrafter"/>
</dbReference>
<reference evidence="3" key="1">
    <citation type="submission" date="2022-01" db="EMBL/GenBank/DDBJ databases">
        <title>Genome Sequence Resource for Two Populations of Ditylenchus destructor, the Migratory Endoparasitic Phytonematode.</title>
        <authorList>
            <person name="Zhang H."/>
            <person name="Lin R."/>
            <person name="Xie B."/>
        </authorList>
    </citation>
    <scope>NUCLEOTIDE SEQUENCE</scope>
    <source>
        <strain evidence="3">BazhouSP</strain>
    </source>
</reference>
<accession>A0AAD4MLR6</accession>
<evidence type="ECO:0000313" key="3">
    <source>
        <dbReference type="EMBL" id="KAI1694238.1"/>
    </source>
</evidence>
<dbReference type="Gene3D" id="2.60.40.640">
    <property type="match status" value="1"/>
</dbReference>
<evidence type="ECO:0000256" key="1">
    <source>
        <dbReference type="ARBA" id="ARBA00005298"/>
    </source>
</evidence>
<organism evidence="3 4">
    <name type="scientific">Ditylenchus destructor</name>
    <dbReference type="NCBI Taxonomy" id="166010"/>
    <lineage>
        <taxon>Eukaryota</taxon>
        <taxon>Metazoa</taxon>
        <taxon>Ecdysozoa</taxon>
        <taxon>Nematoda</taxon>
        <taxon>Chromadorea</taxon>
        <taxon>Rhabditida</taxon>
        <taxon>Tylenchina</taxon>
        <taxon>Tylenchomorpha</taxon>
        <taxon>Sphaerularioidea</taxon>
        <taxon>Anguinidae</taxon>
        <taxon>Anguininae</taxon>
        <taxon>Ditylenchus</taxon>
    </lineage>
</organism>
<evidence type="ECO:0000259" key="2">
    <source>
        <dbReference type="Pfam" id="PF00339"/>
    </source>
</evidence>
<dbReference type="SUPFAM" id="SSF81296">
    <property type="entry name" value="E set domains"/>
    <property type="match status" value="1"/>
</dbReference>
<protein>
    <submittedName>
        <fullName evidence="3">Arrestin domain-containing protein 5</fullName>
    </submittedName>
</protein>
<dbReference type="InterPro" id="IPR011021">
    <property type="entry name" value="Arrestin-like_N"/>
</dbReference>
<dbReference type="EMBL" id="JAKKPZ010000533">
    <property type="protein sequence ID" value="KAI1694238.1"/>
    <property type="molecule type" value="Genomic_DNA"/>
</dbReference>
<dbReference type="PANTHER" id="PTHR11188:SF175">
    <property type="entry name" value="ARRESTIN C-TERMINAL-LIKE DOMAIN-CONTAINING PROTEIN"/>
    <property type="match status" value="1"/>
</dbReference>
<sequence>MVDTFRIELFSTQNVFFPGQIVKGQCILSLRQQIKARSVKVELVGKAYTNWLSTDGVNSENKKQNDDHSAEVLYMNNMIALWLATQPDHQLIEAGSYEWPFTFTLPTKCPPSFES</sequence>
<proteinExistence type="inferred from homology"/>
<dbReference type="AlphaFoldDB" id="A0AAD4MLR6"/>
<dbReference type="InterPro" id="IPR014756">
    <property type="entry name" value="Ig_E-set"/>
</dbReference>
<comment type="caution">
    <text evidence="3">The sequence shown here is derived from an EMBL/GenBank/DDBJ whole genome shotgun (WGS) entry which is preliminary data.</text>
</comment>
<dbReference type="Proteomes" id="UP001201812">
    <property type="component" value="Unassembled WGS sequence"/>
</dbReference>
<dbReference type="InterPro" id="IPR050357">
    <property type="entry name" value="Arrestin_domain-protein"/>
</dbReference>
<name>A0AAD4MLR6_9BILA</name>